<dbReference type="PANTHER" id="PTHR43312">
    <property type="entry name" value="D-THREO-ALDOSE 1-DEHYDROGENASE"/>
    <property type="match status" value="1"/>
</dbReference>
<dbReference type="Gene3D" id="3.20.20.100">
    <property type="entry name" value="NADP-dependent oxidoreductase domain"/>
    <property type="match status" value="1"/>
</dbReference>
<proteinExistence type="predicted"/>
<dbReference type="SUPFAM" id="SSF51430">
    <property type="entry name" value="NAD(P)-linked oxidoreductase"/>
    <property type="match status" value="1"/>
</dbReference>
<dbReference type="InterPro" id="IPR023210">
    <property type="entry name" value="NADP_OxRdtase_dom"/>
</dbReference>
<reference evidence="2 3" key="1">
    <citation type="submission" date="2018-08" db="EMBL/GenBank/DDBJ databases">
        <title>Meiothermus hypogaeus DSM 23238 genome sequencing project.</title>
        <authorList>
            <person name="Da Costa M.S."/>
            <person name="Albuquerque L."/>
            <person name="Raposo P."/>
            <person name="Froufe H.J.C."/>
            <person name="Barroso C.S."/>
            <person name="Egas C."/>
        </authorList>
    </citation>
    <scope>NUCLEOTIDE SEQUENCE [LARGE SCALE GENOMIC DNA]</scope>
    <source>
        <strain evidence="2 3">DSM 23238</strain>
    </source>
</reference>
<dbReference type="Pfam" id="PF00248">
    <property type="entry name" value="Aldo_ket_red"/>
    <property type="match status" value="1"/>
</dbReference>
<feature type="domain" description="NADP-dependent oxidoreductase" evidence="1">
    <location>
        <begin position="24"/>
        <end position="320"/>
    </location>
</feature>
<organism evidence="2 3">
    <name type="scientific">Meiothermus hypogaeus</name>
    <dbReference type="NCBI Taxonomy" id="884155"/>
    <lineage>
        <taxon>Bacteria</taxon>
        <taxon>Thermotogati</taxon>
        <taxon>Deinococcota</taxon>
        <taxon>Deinococci</taxon>
        <taxon>Thermales</taxon>
        <taxon>Thermaceae</taxon>
        <taxon>Meiothermus</taxon>
    </lineage>
</organism>
<dbReference type="PANTHER" id="PTHR43312:SF1">
    <property type="entry name" value="NADP-DEPENDENT OXIDOREDUCTASE DOMAIN-CONTAINING PROTEIN"/>
    <property type="match status" value="1"/>
</dbReference>
<keyword evidence="2" id="KW-0560">Oxidoreductase</keyword>
<evidence type="ECO:0000313" key="3">
    <source>
        <dbReference type="Proteomes" id="UP000265443"/>
    </source>
</evidence>
<accession>A0ABX9MSP4</accession>
<comment type="caution">
    <text evidence="2">The sequence shown here is derived from an EMBL/GenBank/DDBJ whole genome shotgun (WGS) entry which is preliminary data.</text>
</comment>
<dbReference type="InterPro" id="IPR053135">
    <property type="entry name" value="AKR2_Oxidoreductase"/>
</dbReference>
<dbReference type="EC" id="1.1.1.-" evidence="2"/>
<name>A0ABX9MSP4_9DEIN</name>
<dbReference type="InterPro" id="IPR036812">
    <property type="entry name" value="NAD(P)_OxRdtase_dom_sf"/>
</dbReference>
<keyword evidence="3" id="KW-1185">Reference proteome</keyword>
<gene>
    <name evidence="2" type="primary">yhdN_1</name>
    <name evidence="2" type="ORF">Mhypo_01023</name>
</gene>
<dbReference type="CDD" id="cd19086">
    <property type="entry name" value="AKR_AKR11C1"/>
    <property type="match status" value="1"/>
</dbReference>
<dbReference type="Proteomes" id="UP000265443">
    <property type="component" value="Unassembled WGS sequence"/>
</dbReference>
<dbReference type="GO" id="GO:0016491">
    <property type="term" value="F:oxidoreductase activity"/>
    <property type="evidence" value="ECO:0007669"/>
    <property type="project" value="UniProtKB-KW"/>
</dbReference>
<sequence length="332" mass="38053">MATSCKNGLMQYRTFGRTGWQVSEIGYGMWGLAGWTGSDEAEVRQALQRAVDLGVNFFDTAWAYGNGKSEGMLGDLVRANPYQKLYTASKIPAKNFKWPARAEYTLDECYPPDHIRHYTEWSLQNLGLPSLDLMQFHVWNDHWALDKRWQREIQKLKEEGLVKAWGISINRWEPANAIAALRTGLIDAVQVIYNLFDQNPEDELFPVCRELNIAVIARVPFDEGSLTGTLTQETTFPPDDWRSRYFHPSNLLPTLERVEKLKLEVPPGMTLPELALRFILQNPDVSTIIPGMRKVRHVEANVACSDGARLPEELMARLRTHRWVRHPTPYSD</sequence>
<evidence type="ECO:0000313" key="2">
    <source>
        <dbReference type="EMBL" id="RIH79552.1"/>
    </source>
</evidence>
<protein>
    <submittedName>
        <fullName evidence="2">General stress protein 69</fullName>
        <ecNumber evidence="2">1.1.1.-</ecNumber>
    </submittedName>
</protein>
<evidence type="ECO:0000259" key="1">
    <source>
        <dbReference type="Pfam" id="PF00248"/>
    </source>
</evidence>
<dbReference type="EMBL" id="QWKY01000013">
    <property type="protein sequence ID" value="RIH79552.1"/>
    <property type="molecule type" value="Genomic_DNA"/>
</dbReference>